<name>A0A9Q9RPL9_FUSFU</name>
<sequence length="498" mass="55654">MSNPPQVHDLMIVFDAVAGGAAGVTALKQAITDIINFVSLSDCFERIGVLAYRNYPCAAELITEWSGWCKPCLKSGFLSADQILKFVEHLQMPSVGSASKPNCASKAALAKAYLEMGINGTIILLYAHDPPMLGLEHISGAYYKVEQEFLPKKYGELGNCFKDWINGAHLLAGIASVPSGTTKKAVVLSFALGSADNLNDDTSYWSPYLYLSAVTNGNFFRTIYSGRIIFRLTIGLLLFWMGADGNIDIPESIRMNYKDDPTNVGEVSEANLAGLCGSNYSNVTSEQLTMLRNDFHLLYSSVSTHNEQVSKLTSRNVARKYIDGTATYKNFIAKHLNRIIKTNISGIAFHPLYGQLFRTVCEDQTGDKLKTTLLQKFRAQVNLIPDDKDKKQTQNWLEESYTLFHEINEEILALPAHLQFPLVYIPPDQSDSGLTRTQLLSMWESCDMDTLKPLGDILTRVHRVEEKKDMLDNMSQWWPCLAPRIPLALMDNKYPSKF</sequence>
<evidence type="ECO:0008006" key="3">
    <source>
        <dbReference type="Google" id="ProtNLM"/>
    </source>
</evidence>
<accession>A0A9Q9RPL9</accession>
<evidence type="ECO:0000313" key="2">
    <source>
        <dbReference type="Proteomes" id="UP000760494"/>
    </source>
</evidence>
<reference evidence="1" key="1">
    <citation type="submission" date="2019-05" db="EMBL/GenBank/DDBJ databases">
        <authorList>
            <person name="Piombo E."/>
        </authorList>
    </citation>
    <scope>NUCLEOTIDE SEQUENCE</scope>
    <source>
        <strain evidence="1">C2S</strain>
    </source>
</reference>
<proteinExistence type="predicted"/>
<dbReference type="AlphaFoldDB" id="A0A9Q9RPL9"/>
<dbReference type="EMBL" id="CABFJX010000290">
    <property type="protein sequence ID" value="VTT70456.1"/>
    <property type="molecule type" value="Genomic_DNA"/>
</dbReference>
<comment type="caution">
    <text evidence="1">The sequence shown here is derived from an EMBL/GenBank/DDBJ whole genome shotgun (WGS) entry which is preliminary data.</text>
</comment>
<evidence type="ECO:0000313" key="1">
    <source>
        <dbReference type="EMBL" id="VTT70456.1"/>
    </source>
</evidence>
<dbReference type="Proteomes" id="UP000760494">
    <property type="component" value="Unassembled WGS sequence"/>
</dbReference>
<organism evidence="1 2">
    <name type="scientific">Fusarium fujikuroi</name>
    <name type="common">Bakanae and foot rot disease fungus</name>
    <name type="synonym">Gibberella fujikuroi</name>
    <dbReference type="NCBI Taxonomy" id="5127"/>
    <lineage>
        <taxon>Eukaryota</taxon>
        <taxon>Fungi</taxon>
        <taxon>Dikarya</taxon>
        <taxon>Ascomycota</taxon>
        <taxon>Pezizomycotina</taxon>
        <taxon>Sordariomycetes</taxon>
        <taxon>Hypocreomycetidae</taxon>
        <taxon>Hypocreales</taxon>
        <taxon>Nectriaceae</taxon>
        <taxon>Fusarium</taxon>
        <taxon>Fusarium fujikuroi species complex</taxon>
    </lineage>
</organism>
<gene>
    <name evidence="1" type="ORF">C2S_8019</name>
</gene>
<protein>
    <recommendedName>
        <fullName evidence="3">VWFA domain-containing protein</fullName>
    </recommendedName>
</protein>